<dbReference type="Pfam" id="PF04869">
    <property type="entry name" value="Uso1_p115_head"/>
    <property type="match status" value="1"/>
</dbReference>
<evidence type="ECO:0000259" key="6">
    <source>
        <dbReference type="Pfam" id="PF04869"/>
    </source>
</evidence>
<dbReference type="Proteomes" id="UP000304928">
    <property type="component" value="Unassembled WGS sequence"/>
</dbReference>
<feature type="compositionally biased region" description="Polar residues" evidence="5">
    <location>
        <begin position="949"/>
        <end position="958"/>
    </location>
</feature>
<proteinExistence type="predicted"/>
<name>A0A4S9B521_AURPU</name>
<dbReference type="GO" id="GO:0005783">
    <property type="term" value="C:endoplasmic reticulum"/>
    <property type="evidence" value="ECO:0007669"/>
    <property type="project" value="TreeGrafter"/>
</dbReference>
<comment type="caution">
    <text evidence="8">The sequence shown here is derived from an EMBL/GenBank/DDBJ whole genome shotgun (WGS) entry which is preliminary data.</text>
</comment>
<feature type="compositionally biased region" description="Basic and acidic residues" evidence="5">
    <location>
        <begin position="959"/>
        <end position="975"/>
    </location>
</feature>
<dbReference type="GO" id="GO:0012507">
    <property type="term" value="C:ER to Golgi transport vesicle membrane"/>
    <property type="evidence" value="ECO:0007669"/>
    <property type="project" value="TreeGrafter"/>
</dbReference>
<dbReference type="GO" id="GO:0006888">
    <property type="term" value="P:endoplasmic reticulum to Golgi vesicle-mediated transport"/>
    <property type="evidence" value="ECO:0007669"/>
    <property type="project" value="TreeGrafter"/>
</dbReference>
<dbReference type="GO" id="GO:0006886">
    <property type="term" value="P:intracellular protein transport"/>
    <property type="evidence" value="ECO:0007669"/>
    <property type="project" value="InterPro"/>
</dbReference>
<dbReference type="FunFam" id="1.25.10.10:FF:000296">
    <property type="entry name" value="Related to transport protein USO1"/>
    <property type="match status" value="1"/>
</dbReference>
<evidence type="ECO:0008006" key="10">
    <source>
        <dbReference type="Google" id="ProtNLM"/>
    </source>
</evidence>
<feature type="domain" description="Vesicle tethering protein Uso1/P115-like head" evidence="6">
    <location>
        <begin position="346"/>
        <end position="661"/>
    </location>
</feature>
<dbReference type="PANTHER" id="PTHR10013">
    <property type="entry name" value="GENERAL VESICULAR TRANSPORT FACTOR P115"/>
    <property type="match status" value="1"/>
</dbReference>
<evidence type="ECO:0000313" key="8">
    <source>
        <dbReference type="EMBL" id="THW87821.1"/>
    </source>
</evidence>
<dbReference type="Pfam" id="PF04871">
    <property type="entry name" value="Uso1_p115_C"/>
    <property type="match status" value="1"/>
</dbReference>
<reference evidence="8 9" key="1">
    <citation type="submission" date="2018-10" db="EMBL/GenBank/DDBJ databases">
        <title>Fifty Aureobasidium pullulans genomes reveal a recombining polyextremotolerant generalist.</title>
        <authorList>
            <person name="Gostincar C."/>
            <person name="Turk M."/>
            <person name="Zajc J."/>
            <person name="Gunde-Cimerman N."/>
        </authorList>
    </citation>
    <scope>NUCLEOTIDE SEQUENCE [LARGE SCALE GENOMIC DNA]</scope>
    <source>
        <strain evidence="8 9">EXF-10507</strain>
    </source>
</reference>
<evidence type="ECO:0000313" key="9">
    <source>
        <dbReference type="Proteomes" id="UP000304928"/>
    </source>
</evidence>
<dbReference type="InterPro" id="IPR011989">
    <property type="entry name" value="ARM-like"/>
</dbReference>
<accession>A0A4S9B521</accession>
<evidence type="ECO:0000256" key="1">
    <source>
        <dbReference type="ARBA" id="ARBA00004555"/>
    </source>
</evidence>
<feature type="domain" description="Uso1/p115-like vesicle tethering protein C-terminal" evidence="7">
    <location>
        <begin position="1040"/>
        <end position="1152"/>
    </location>
</feature>
<dbReference type="InterPro" id="IPR006955">
    <property type="entry name" value="Uso1_p115_C"/>
</dbReference>
<feature type="region of interest" description="Disordered" evidence="5">
    <location>
        <begin position="1008"/>
        <end position="1109"/>
    </location>
</feature>
<feature type="region of interest" description="Disordered" evidence="5">
    <location>
        <begin position="945"/>
        <end position="975"/>
    </location>
</feature>
<evidence type="ECO:0000256" key="5">
    <source>
        <dbReference type="SAM" id="MobiDB-lite"/>
    </source>
</evidence>
<comment type="subcellular location">
    <subcellularLocation>
        <location evidence="1">Golgi apparatus</location>
    </subcellularLocation>
</comment>
<dbReference type="Gene3D" id="1.10.287.1490">
    <property type="match status" value="1"/>
</dbReference>
<organism evidence="8 9">
    <name type="scientific">Aureobasidium pullulans</name>
    <name type="common">Black yeast</name>
    <name type="synonym">Pullularia pullulans</name>
    <dbReference type="NCBI Taxonomy" id="5580"/>
    <lineage>
        <taxon>Eukaryota</taxon>
        <taxon>Fungi</taxon>
        <taxon>Dikarya</taxon>
        <taxon>Ascomycota</taxon>
        <taxon>Pezizomycotina</taxon>
        <taxon>Dothideomycetes</taxon>
        <taxon>Dothideomycetidae</taxon>
        <taxon>Dothideales</taxon>
        <taxon>Saccotheciaceae</taxon>
        <taxon>Aureobasidium</taxon>
    </lineage>
</organism>
<evidence type="ECO:0000256" key="4">
    <source>
        <dbReference type="SAM" id="Coils"/>
    </source>
</evidence>
<feature type="compositionally biased region" description="Acidic residues" evidence="5">
    <location>
        <begin position="1135"/>
        <end position="1161"/>
    </location>
</feature>
<keyword evidence="2" id="KW-0333">Golgi apparatus</keyword>
<gene>
    <name evidence="8" type="ORF">D6D15_06403</name>
</gene>
<feature type="compositionally biased region" description="Basic and acidic residues" evidence="5">
    <location>
        <begin position="1072"/>
        <end position="1108"/>
    </location>
</feature>
<dbReference type="InterPro" id="IPR016024">
    <property type="entry name" value="ARM-type_fold"/>
</dbReference>
<dbReference type="GO" id="GO:0048211">
    <property type="term" value="P:Golgi vesicle docking"/>
    <property type="evidence" value="ECO:0007669"/>
    <property type="project" value="TreeGrafter"/>
</dbReference>
<feature type="region of interest" description="Disordered" evidence="5">
    <location>
        <begin position="1128"/>
        <end position="1161"/>
    </location>
</feature>
<feature type="compositionally biased region" description="Basic and acidic residues" evidence="5">
    <location>
        <begin position="802"/>
        <end position="843"/>
    </location>
</feature>
<evidence type="ECO:0000259" key="7">
    <source>
        <dbReference type="Pfam" id="PF04871"/>
    </source>
</evidence>
<feature type="coiled-coil region" evidence="4">
    <location>
        <begin position="682"/>
        <end position="748"/>
    </location>
</feature>
<dbReference type="PANTHER" id="PTHR10013:SF0">
    <property type="entry name" value="GENERAL VESICULAR TRANSPORT FACTOR P115"/>
    <property type="match status" value="1"/>
</dbReference>
<dbReference type="EMBL" id="QZAR01000116">
    <property type="protein sequence ID" value="THW87821.1"/>
    <property type="molecule type" value="Genomic_DNA"/>
</dbReference>
<keyword evidence="3 4" id="KW-0175">Coiled coil</keyword>
<dbReference type="GO" id="GO:0048280">
    <property type="term" value="P:vesicle fusion with Golgi apparatus"/>
    <property type="evidence" value="ECO:0007669"/>
    <property type="project" value="InterPro"/>
</dbReference>
<evidence type="ECO:0000256" key="3">
    <source>
        <dbReference type="ARBA" id="ARBA00023054"/>
    </source>
</evidence>
<feature type="compositionally biased region" description="Basic and acidic residues" evidence="5">
    <location>
        <begin position="1035"/>
        <end position="1059"/>
    </location>
</feature>
<protein>
    <recommendedName>
        <fullName evidence="10">Vesicle tethering protein Uso1/P115-like head domain-containing protein</fullName>
    </recommendedName>
</protein>
<feature type="region of interest" description="Disordered" evidence="5">
    <location>
        <begin position="789"/>
        <end position="843"/>
    </location>
</feature>
<evidence type="ECO:0000256" key="2">
    <source>
        <dbReference type="ARBA" id="ARBA00023034"/>
    </source>
</evidence>
<dbReference type="Gene3D" id="1.25.10.10">
    <property type="entry name" value="Leucine-rich Repeat Variant"/>
    <property type="match status" value="1"/>
</dbReference>
<dbReference type="InterPro" id="IPR024095">
    <property type="entry name" value="Vesicle_P115"/>
</dbReference>
<dbReference type="AlphaFoldDB" id="A0A4S9B521"/>
<dbReference type="GO" id="GO:0005795">
    <property type="term" value="C:Golgi stack"/>
    <property type="evidence" value="ECO:0007669"/>
    <property type="project" value="TreeGrafter"/>
</dbReference>
<dbReference type="SUPFAM" id="SSF48371">
    <property type="entry name" value="ARM repeat"/>
    <property type="match status" value="1"/>
</dbReference>
<dbReference type="GO" id="GO:0000139">
    <property type="term" value="C:Golgi membrane"/>
    <property type="evidence" value="ECO:0007669"/>
    <property type="project" value="InterPro"/>
</dbReference>
<dbReference type="InterPro" id="IPR006953">
    <property type="entry name" value="Vesicle_Uso1_P115_head"/>
</dbReference>
<sequence>MAMLKAPIKQTAGDTIATLSSRLSSATLLEDRRAAILGLRSFAKQYPASVASGSLRDLIAVLRTDGLGLTKDGEGDVDTVRLVLETLLMLFEPDRESAEASEDIALWLADEFSQAQRQDNITILLDLLDQPDYYARIYSIQLLTAVSAARPERTQECILQAPLGTARLVGVLDDGRDAVRNAALLLLVDLTNVSQTELQKLIAFEDAFQRTFNLIQSEGGLSEGGIVAQDCLSLLANLIRHSHSNQALFRESGCIPRLIDLIKQASTPPDDENDFSRSDREKNAWGLLAVLRLFLERGELGTKQNQDVFWRSGVLHLVLTLAFDERAAPHIRMNALKTCADAIIFNAPLQEAFASFQVPVTSETPAPVNGVAGKSQQKTMYVIEALLNLVLSASSARTLDLRSAGCSLIKAYFHGHDRIKLHFLQRAIAGYTEGEEEDINILSTLLNGPQLGPATPDPPRFAFASDITCQLLFNLQDAKAMLMGVSEGDAEKGEDVITAIQTLSGHLLSSLQNDFDPQISISYLSLLITFLFDEPAAVNDCLAEGSSLMGVLIDNALLAANSQVAADPIKSLLPGLCAILLGTIYEFSTKDSPIPRRTLHPLLTSKLGRQKYFDALMQFRQNPIIRDSEFLAPEIEGAAILFDDEFVDWFKDEYGRLKRVIDREPGIEVVRPSDVGVDRDVLDDLREKIKTRDDKLQQIEQDDLAAKQKADQAEAEYRHQLQSLQSSQRSMEAEVERVKRINEALQRDHDLELQRVSGELRSQLAQFQLESRNNLQTLRDQHKQELERMKGQHGATLASERSLWDDKARKAAEHAAREQRTAVDKATEEHRKATEQTAEEHRIRTDKITSEHRKALEELNFSIQTKDKTIKEHETAIADHARSEKILKQDHAATSTTLEKLRTDFDASKAEKAKLEKELETTKTLQKDLQQVNTKAMARVKTLEEEAKSQATKVQTLTQERDTAKSELDTKQQKISELEQEISGLKLELEGERKGYNDLETEINELKATNSKLESANEELEKQVSEAKSAPATPDHSDKVKALEKELAEQKKQLAETNKKLTAATTSNNKSRKSDNDDKTKTLQKDLEAKTKEVEKEKEEATKARTELEDMLMVLADLEDKAKGYRERLRKAGEEVSDEEDEDEDDDDEDEDEEDEEEEEE</sequence>